<protein>
    <submittedName>
        <fullName evidence="9">Rod shape-determining protein MreD</fullName>
    </submittedName>
</protein>
<keyword evidence="4 8" id="KW-0812">Transmembrane</keyword>
<keyword evidence="10" id="KW-1185">Reference proteome</keyword>
<evidence type="ECO:0000256" key="4">
    <source>
        <dbReference type="ARBA" id="ARBA00022692"/>
    </source>
</evidence>
<dbReference type="InterPro" id="IPR026034">
    <property type="entry name" value="MreD_proteobac"/>
</dbReference>
<reference evidence="10" key="1">
    <citation type="submission" date="2017-06" db="EMBL/GenBank/DDBJ databases">
        <title>Herbaspirillum phytohormonus sp. nov., isolated from the root nodule of Robinia pseudoacacia in lead-zinc mine.</title>
        <authorList>
            <person name="Fan M."/>
            <person name="Lin Y."/>
        </authorList>
    </citation>
    <scope>NUCLEOTIDE SEQUENCE [LARGE SCALE GENOMIC DNA]</scope>
    <source>
        <strain evidence="10">SC-089</strain>
    </source>
</reference>
<dbReference type="Pfam" id="PF04093">
    <property type="entry name" value="MreD"/>
    <property type="match status" value="1"/>
</dbReference>
<gene>
    <name evidence="9" type="primary">mreD</name>
    <name evidence="9" type="ORF">CEY11_12795</name>
</gene>
<keyword evidence="7 8" id="KW-0472">Membrane</keyword>
<dbReference type="RefSeq" id="WP_088603794.1">
    <property type="nucleotide sequence ID" value="NZ_NJIH01000007.1"/>
</dbReference>
<accession>A0A225MFP5</accession>
<evidence type="ECO:0000256" key="7">
    <source>
        <dbReference type="ARBA" id="ARBA00023136"/>
    </source>
</evidence>
<feature type="transmembrane region" description="Helical" evidence="8">
    <location>
        <begin position="132"/>
        <end position="152"/>
    </location>
</feature>
<comment type="similarity">
    <text evidence="2">Belongs to the MreD family.</text>
</comment>
<dbReference type="PANTHER" id="PTHR37484">
    <property type="entry name" value="ROD SHAPE-DETERMINING PROTEIN MRED"/>
    <property type="match status" value="1"/>
</dbReference>
<dbReference type="InterPro" id="IPR007227">
    <property type="entry name" value="Cell_shape_determining_MreD"/>
</dbReference>
<dbReference type="Proteomes" id="UP000214603">
    <property type="component" value="Unassembled WGS sequence"/>
</dbReference>
<evidence type="ECO:0000256" key="1">
    <source>
        <dbReference type="ARBA" id="ARBA00004651"/>
    </source>
</evidence>
<dbReference type="PANTHER" id="PTHR37484:SF1">
    <property type="entry name" value="ROD SHAPE-DETERMINING PROTEIN MRED"/>
    <property type="match status" value="1"/>
</dbReference>
<evidence type="ECO:0000256" key="6">
    <source>
        <dbReference type="ARBA" id="ARBA00022989"/>
    </source>
</evidence>
<proteinExistence type="inferred from homology"/>
<name>A0A225MFP5_9BURK</name>
<dbReference type="OrthoDB" id="5297408at2"/>
<dbReference type="GO" id="GO:0005886">
    <property type="term" value="C:plasma membrane"/>
    <property type="evidence" value="ECO:0007669"/>
    <property type="project" value="UniProtKB-SubCell"/>
</dbReference>
<feature type="transmembrane region" description="Helical" evidence="8">
    <location>
        <begin position="158"/>
        <end position="177"/>
    </location>
</feature>
<dbReference type="PIRSF" id="PIRSF018472">
    <property type="entry name" value="MreD_proteobac"/>
    <property type="match status" value="1"/>
</dbReference>
<dbReference type="AlphaFoldDB" id="A0A225MFP5"/>
<comment type="subcellular location">
    <subcellularLocation>
        <location evidence="1">Cell membrane</location>
        <topology evidence="1">Multi-pass membrane protein</topology>
    </subcellularLocation>
</comment>
<dbReference type="EMBL" id="NJIH01000007">
    <property type="protein sequence ID" value="OWT59063.1"/>
    <property type="molecule type" value="Genomic_DNA"/>
</dbReference>
<keyword evidence="6 8" id="KW-1133">Transmembrane helix</keyword>
<feature type="transmembrane region" description="Helical" evidence="8">
    <location>
        <begin position="103"/>
        <end position="120"/>
    </location>
</feature>
<keyword evidence="3" id="KW-1003">Cell membrane</keyword>
<comment type="caution">
    <text evidence="9">The sequence shown here is derived from an EMBL/GenBank/DDBJ whole genome shotgun (WGS) entry which is preliminary data.</text>
</comment>
<evidence type="ECO:0000256" key="5">
    <source>
        <dbReference type="ARBA" id="ARBA00022960"/>
    </source>
</evidence>
<evidence type="ECO:0000313" key="10">
    <source>
        <dbReference type="Proteomes" id="UP000214603"/>
    </source>
</evidence>
<evidence type="ECO:0000256" key="8">
    <source>
        <dbReference type="SAM" id="Phobius"/>
    </source>
</evidence>
<organism evidence="9 10">
    <name type="scientific">Candidimonas nitroreducens</name>
    <dbReference type="NCBI Taxonomy" id="683354"/>
    <lineage>
        <taxon>Bacteria</taxon>
        <taxon>Pseudomonadati</taxon>
        <taxon>Pseudomonadota</taxon>
        <taxon>Betaproteobacteria</taxon>
        <taxon>Burkholderiales</taxon>
        <taxon>Alcaligenaceae</taxon>
        <taxon>Candidimonas</taxon>
    </lineage>
</organism>
<evidence type="ECO:0000313" key="9">
    <source>
        <dbReference type="EMBL" id="OWT59063.1"/>
    </source>
</evidence>
<keyword evidence="5" id="KW-0133">Cell shape</keyword>
<dbReference type="GO" id="GO:0008360">
    <property type="term" value="P:regulation of cell shape"/>
    <property type="evidence" value="ECO:0007669"/>
    <property type="project" value="UniProtKB-KW"/>
</dbReference>
<feature type="transmembrane region" description="Helical" evidence="8">
    <location>
        <begin position="37"/>
        <end position="54"/>
    </location>
</feature>
<sequence length="193" mass="21656">MVRSPHSESTRRPSGASPLSALQPIDASPFRQPAHPLFVWSTVLLAWLISFLPWRDWLAAPDILLLVIAFWCLNEPQRVSMFTAFIFGLSMDVQDAGLLGEKALAYTLVAYGAVALARRLHRFGAVIQAIHLLPVFVFSAMATHLIHAWLAGEWGGWQWLWSALFTAVLWPVADILLHMPQRRLDETDHRGAV</sequence>
<evidence type="ECO:0000256" key="3">
    <source>
        <dbReference type="ARBA" id="ARBA00022475"/>
    </source>
</evidence>
<evidence type="ECO:0000256" key="2">
    <source>
        <dbReference type="ARBA" id="ARBA00007776"/>
    </source>
</evidence>
<dbReference type="NCBIfam" id="TIGR03426">
    <property type="entry name" value="shape_MreD"/>
    <property type="match status" value="1"/>
</dbReference>